<evidence type="ECO:0000256" key="1">
    <source>
        <dbReference type="ARBA" id="ARBA00004141"/>
    </source>
</evidence>
<evidence type="ECO:0000256" key="4">
    <source>
        <dbReference type="ARBA" id="ARBA00023136"/>
    </source>
</evidence>
<feature type="transmembrane region" description="Helical" evidence="6">
    <location>
        <begin position="604"/>
        <end position="623"/>
    </location>
</feature>
<dbReference type="EMBL" id="CP014244">
    <property type="protein sequence ID" value="AMD20829.1"/>
    <property type="molecule type" value="Genomic_DNA"/>
</dbReference>
<feature type="transmembrane region" description="Helical" evidence="6">
    <location>
        <begin position="528"/>
        <end position="553"/>
    </location>
</feature>
<dbReference type="PROSITE" id="PS50850">
    <property type="entry name" value="MFS"/>
    <property type="match status" value="1"/>
</dbReference>
<dbReference type="STRING" id="45286.A0A0X8HSV9"/>
<dbReference type="PANTHER" id="PTHR23502:SF21">
    <property type="entry name" value="DITYROSINE TRANSPORTER 1"/>
    <property type="match status" value="1"/>
</dbReference>
<dbReference type="GO" id="GO:0005275">
    <property type="term" value="F:amine transmembrane transporter activity"/>
    <property type="evidence" value="ECO:0007669"/>
    <property type="project" value="TreeGrafter"/>
</dbReference>
<dbReference type="Proteomes" id="UP000243052">
    <property type="component" value="Chromosome iv"/>
</dbReference>
<evidence type="ECO:0000256" key="5">
    <source>
        <dbReference type="SAM" id="MobiDB-lite"/>
    </source>
</evidence>
<dbReference type="OrthoDB" id="3066029at2759"/>
<evidence type="ECO:0000259" key="7">
    <source>
        <dbReference type="PROSITE" id="PS50850"/>
    </source>
</evidence>
<feature type="transmembrane region" description="Helical" evidence="6">
    <location>
        <begin position="668"/>
        <end position="692"/>
    </location>
</feature>
<keyword evidence="2 6" id="KW-0812">Transmembrane</keyword>
<keyword evidence="4 6" id="KW-0472">Membrane</keyword>
<comment type="subcellular location">
    <subcellularLocation>
        <location evidence="1">Membrane</location>
        <topology evidence="1">Multi-pass membrane protein</topology>
    </subcellularLocation>
</comment>
<evidence type="ECO:0000256" key="6">
    <source>
        <dbReference type="SAM" id="Phobius"/>
    </source>
</evidence>
<feature type="transmembrane region" description="Helical" evidence="6">
    <location>
        <begin position="312"/>
        <end position="329"/>
    </location>
</feature>
<dbReference type="Gene3D" id="1.20.1720.10">
    <property type="entry name" value="Multidrug resistance protein D"/>
    <property type="match status" value="1"/>
</dbReference>
<dbReference type="InterPro" id="IPR020846">
    <property type="entry name" value="MFS_dom"/>
</dbReference>
<dbReference type="InterPro" id="IPR011701">
    <property type="entry name" value="MFS"/>
</dbReference>
<feature type="compositionally biased region" description="Basic and acidic residues" evidence="5">
    <location>
        <begin position="189"/>
        <end position="217"/>
    </location>
</feature>
<protein>
    <submittedName>
        <fullName evidence="8">HDR087Cp</fullName>
    </submittedName>
</protein>
<feature type="transmembrane region" description="Helical" evidence="6">
    <location>
        <begin position="286"/>
        <end position="305"/>
    </location>
</feature>
<organism evidence="8 9">
    <name type="scientific">Eremothecium sinecaudum</name>
    <dbReference type="NCBI Taxonomy" id="45286"/>
    <lineage>
        <taxon>Eukaryota</taxon>
        <taxon>Fungi</taxon>
        <taxon>Dikarya</taxon>
        <taxon>Ascomycota</taxon>
        <taxon>Saccharomycotina</taxon>
        <taxon>Saccharomycetes</taxon>
        <taxon>Saccharomycetales</taxon>
        <taxon>Saccharomycetaceae</taxon>
        <taxon>Eremothecium</taxon>
    </lineage>
</organism>
<evidence type="ECO:0000313" key="8">
    <source>
        <dbReference type="EMBL" id="AMD20829.1"/>
    </source>
</evidence>
<proteinExistence type="predicted"/>
<evidence type="ECO:0000313" key="9">
    <source>
        <dbReference type="Proteomes" id="UP000243052"/>
    </source>
</evidence>
<feature type="region of interest" description="Disordered" evidence="5">
    <location>
        <begin position="88"/>
        <end position="223"/>
    </location>
</feature>
<feature type="transmembrane region" description="Helical" evidence="6">
    <location>
        <begin position="400"/>
        <end position="423"/>
    </location>
</feature>
<evidence type="ECO:0000256" key="3">
    <source>
        <dbReference type="ARBA" id="ARBA00022989"/>
    </source>
</evidence>
<dbReference type="SUPFAM" id="SSF103473">
    <property type="entry name" value="MFS general substrate transporter"/>
    <property type="match status" value="1"/>
</dbReference>
<name>A0A0X8HSV9_9SACH</name>
<feature type="transmembrane region" description="Helical" evidence="6">
    <location>
        <begin position="496"/>
        <end position="516"/>
    </location>
</feature>
<reference evidence="8 9" key="1">
    <citation type="submission" date="2016-01" db="EMBL/GenBank/DDBJ databases">
        <title>Genome sequence of the yeast Holleya sinecauda.</title>
        <authorList>
            <person name="Dietrich F.S."/>
        </authorList>
    </citation>
    <scope>NUCLEOTIDE SEQUENCE [LARGE SCALE GENOMIC DNA]</scope>
    <source>
        <strain evidence="8 9">ATCC 58844</strain>
    </source>
</reference>
<keyword evidence="9" id="KW-1185">Reference proteome</keyword>
<feature type="domain" description="Major facilitator superfamily (MFS) profile" evidence="7">
    <location>
        <begin position="247"/>
        <end position="696"/>
    </location>
</feature>
<gene>
    <name evidence="8" type="ORF">AW171_hschr42747</name>
</gene>
<dbReference type="InterPro" id="IPR036259">
    <property type="entry name" value="MFS_trans_sf"/>
</dbReference>
<feature type="transmembrane region" description="Helical" evidence="6">
    <location>
        <begin position="335"/>
        <end position="360"/>
    </location>
</feature>
<feature type="transmembrane region" description="Helical" evidence="6">
    <location>
        <begin position="372"/>
        <end position="394"/>
    </location>
</feature>
<dbReference type="AlphaFoldDB" id="A0A0X8HSV9"/>
<dbReference type="CDD" id="cd17323">
    <property type="entry name" value="MFS_Tpo1_MDR_like"/>
    <property type="match status" value="1"/>
</dbReference>
<feature type="compositionally biased region" description="Polar residues" evidence="5">
    <location>
        <begin position="126"/>
        <end position="137"/>
    </location>
</feature>
<dbReference type="GO" id="GO:0005886">
    <property type="term" value="C:plasma membrane"/>
    <property type="evidence" value="ECO:0007669"/>
    <property type="project" value="TreeGrafter"/>
</dbReference>
<dbReference type="PANTHER" id="PTHR23502">
    <property type="entry name" value="MAJOR FACILITATOR SUPERFAMILY"/>
    <property type="match status" value="1"/>
</dbReference>
<feature type="compositionally biased region" description="Basic and acidic residues" evidence="5">
    <location>
        <begin position="92"/>
        <end position="112"/>
    </location>
</feature>
<dbReference type="GeneID" id="28724094"/>
<dbReference type="RefSeq" id="XP_017987825.1">
    <property type="nucleotide sequence ID" value="XM_018132336.1"/>
</dbReference>
<sequence>MSLQIDQISSDLSIEIQDNFDMSTPGKRISIIVTAGSPREIDEFGRPFNKRISDGYNLILKKDDSEEDDSDEEDKRVQEIKLANSLQDDIINDQKHNEIEKEDELKATKSAENEDIAINDNKESQKICSTNAHNSINDGKGYKNEKGRSMKPTKRSSWHDRKGSRNKSNSHCMGNQGPERSNEIGNYVNEKEVSDEKPTKESTRMDSMDTENSESRKKTNSNLNLTEKFAGEQHPYTIFSRLQRNVIFAVIIFIGFLGPMSGNIYIPALPILEREFDVSTSTINATVAVFMAVFSIGPLIWALNADFGGRKLLYIISLGLSVIVNVLLACIPANIIGLFILRVCQAFASSSVISLGAGTVSDITPPQKRGRAIAYFMLGPNAGPILAPVCAGLILMSGDYWRWLFGFTSIMSFIGFLSVFLFLPETLRCIVGNGDVRWKLSGFSEGSYDSDVKQPKLLVCKNIGVQKPVSTSAEFRELYPRPPKPSLKTYWEIAKVPNLTICSVSTALLFATYYGFSVTFSHYLKNQYGYSNLAIGACYACPGVALMVGSITGGHSSDYYRKKWLTNHQGKIYPSHKRLIPQSLGLNFSMIGCIGYGWSIHFHHHIAIVLLFSFLMAFGMTWCSNSTMTYLTECNPRRAAGTVAVSNSFRNIAAAISSAIVFKLCDAMGIGWCFTGLGLCDLISMAGIFYLIRRGDRHSKINN</sequence>
<dbReference type="Gene3D" id="1.20.1250.20">
    <property type="entry name" value="MFS general substrate transporter like domains"/>
    <property type="match status" value="1"/>
</dbReference>
<dbReference type="Pfam" id="PF07690">
    <property type="entry name" value="MFS_1"/>
    <property type="match status" value="1"/>
</dbReference>
<accession>A0A0X8HSV9</accession>
<feature type="transmembrane region" description="Helical" evidence="6">
    <location>
        <begin position="246"/>
        <end position="266"/>
    </location>
</feature>
<keyword evidence="3 6" id="KW-1133">Transmembrane helix</keyword>
<evidence type="ECO:0000256" key="2">
    <source>
        <dbReference type="ARBA" id="ARBA00022692"/>
    </source>
</evidence>